<dbReference type="InterPro" id="IPR052895">
    <property type="entry name" value="HetReg/Transcr_Mod"/>
</dbReference>
<gene>
    <name evidence="2" type="ORF">CC86DRAFT_81906</name>
</gene>
<evidence type="ECO:0000259" key="1">
    <source>
        <dbReference type="Pfam" id="PF06985"/>
    </source>
</evidence>
<dbReference type="Pfam" id="PF06985">
    <property type="entry name" value="HET"/>
    <property type="match status" value="1"/>
</dbReference>
<dbReference type="EMBL" id="MU006234">
    <property type="protein sequence ID" value="KAF2822719.1"/>
    <property type="molecule type" value="Genomic_DNA"/>
</dbReference>
<reference evidence="2" key="1">
    <citation type="journal article" date="2020" name="Stud. Mycol.">
        <title>101 Dothideomycetes genomes: a test case for predicting lifestyles and emergence of pathogens.</title>
        <authorList>
            <person name="Haridas S."/>
            <person name="Albert R."/>
            <person name="Binder M."/>
            <person name="Bloem J."/>
            <person name="Labutti K."/>
            <person name="Salamov A."/>
            <person name="Andreopoulos B."/>
            <person name="Baker S."/>
            <person name="Barry K."/>
            <person name="Bills G."/>
            <person name="Bluhm B."/>
            <person name="Cannon C."/>
            <person name="Castanera R."/>
            <person name="Culley D."/>
            <person name="Daum C."/>
            <person name="Ezra D."/>
            <person name="Gonzalez J."/>
            <person name="Henrissat B."/>
            <person name="Kuo A."/>
            <person name="Liang C."/>
            <person name="Lipzen A."/>
            <person name="Lutzoni F."/>
            <person name="Magnuson J."/>
            <person name="Mondo S."/>
            <person name="Nolan M."/>
            <person name="Ohm R."/>
            <person name="Pangilinan J."/>
            <person name="Park H.-J."/>
            <person name="Ramirez L."/>
            <person name="Alfaro M."/>
            <person name="Sun H."/>
            <person name="Tritt A."/>
            <person name="Yoshinaga Y."/>
            <person name="Zwiers L.-H."/>
            <person name="Turgeon B."/>
            <person name="Goodwin S."/>
            <person name="Spatafora J."/>
            <person name="Crous P."/>
            <person name="Grigoriev I."/>
        </authorList>
    </citation>
    <scope>NUCLEOTIDE SEQUENCE</scope>
    <source>
        <strain evidence="2">CBS 113818</strain>
    </source>
</reference>
<evidence type="ECO:0000313" key="3">
    <source>
        <dbReference type="Proteomes" id="UP000799424"/>
    </source>
</evidence>
<organism evidence="2 3">
    <name type="scientific">Ophiobolus disseminans</name>
    <dbReference type="NCBI Taxonomy" id="1469910"/>
    <lineage>
        <taxon>Eukaryota</taxon>
        <taxon>Fungi</taxon>
        <taxon>Dikarya</taxon>
        <taxon>Ascomycota</taxon>
        <taxon>Pezizomycotina</taxon>
        <taxon>Dothideomycetes</taxon>
        <taxon>Pleosporomycetidae</taxon>
        <taxon>Pleosporales</taxon>
        <taxon>Pleosporineae</taxon>
        <taxon>Phaeosphaeriaceae</taxon>
        <taxon>Ophiobolus</taxon>
    </lineage>
</organism>
<dbReference type="PANTHER" id="PTHR24148:SF73">
    <property type="entry name" value="HET DOMAIN PROTEIN (AFU_ORTHOLOGUE AFUA_8G01020)"/>
    <property type="match status" value="1"/>
</dbReference>
<feature type="domain" description="Heterokaryon incompatibility" evidence="1">
    <location>
        <begin position="59"/>
        <end position="248"/>
    </location>
</feature>
<dbReference type="InterPro" id="IPR010730">
    <property type="entry name" value="HET"/>
</dbReference>
<dbReference type="PANTHER" id="PTHR24148">
    <property type="entry name" value="ANKYRIN REPEAT DOMAIN-CONTAINING PROTEIN 39 HOMOLOG-RELATED"/>
    <property type="match status" value="1"/>
</dbReference>
<keyword evidence="3" id="KW-1185">Reference proteome</keyword>
<proteinExistence type="predicted"/>
<protein>
    <recommendedName>
        <fullName evidence="1">Heterokaryon incompatibility domain-containing protein</fullName>
    </recommendedName>
</protein>
<dbReference type="OrthoDB" id="3557394at2759"/>
<dbReference type="AlphaFoldDB" id="A0A6A6ZQ32"/>
<dbReference type="Proteomes" id="UP000799424">
    <property type="component" value="Unassembled WGS sequence"/>
</dbReference>
<evidence type="ECO:0000313" key="2">
    <source>
        <dbReference type="EMBL" id="KAF2822719.1"/>
    </source>
</evidence>
<accession>A0A6A6ZQ32</accession>
<name>A0A6A6ZQ32_9PLEO</name>
<sequence length="680" mass="76599">MTSQSGLDAIARSMPSNSIYDNAPLVAGNIRLLDIPCGEWDDEIRCGMRTVSLADKPVYFTLSYTWGPTELKSTIYVNGLAHEIGPNLAQALRRIRAHHFVCPLCIWIDAICIDQANISEKDTQVPLMGEVYSESTGNLVWFGELDGSGPDCTMYFTDSSPAEAHPPDCRCQQTELEATIELIPSCSMADVASLAIPVLIRLATVETCNDFRACRLFRSTEEMLALKTFLNVLLGENPWFERIWVVQEVLRAPRNMCFIGHTAFPMSVLYDATGLVTAHSTKMCCLSSVEHIYTSGNFVFWRCTRLLNNLTRVQEQQTRNLFETRVQLAGYKATQDVDQIYGIFGITGDTFGITPNYGTPTEEVFIDASKKYLQALPLQQSFWIFTHTPLRVRYPSLPSWAIDWTRVATLSGMRALTVANMDLVYASLWERKDGELSCAQFHGDRMLLRGHYIDTINAIGDATVDSDDHQSKEAYASNVKRNYNTIQAWRGLVLAQHAPENTYSVPSGFAQPNHDWGIAWMRMLCAGLKDHPGEPRTFLTAKDHEHLLADAELDKGSLVPLKRGTAYVPISYQMRRKRVEPGMKDPELYQWNALVTLNLMQGKRMFFTKSNLLGFGNYLVEPRDEIWMPEGLTRLLVLRPANPQDDDMKLYKIVSTCYLEGCMTGLRKGVEVPSEEIGII</sequence>